<dbReference type="AlphaFoldDB" id="A0A7J9F3E3"/>
<evidence type="ECO:0000313" key="2">
    <source>
        <dbReference type="Proteomes" id="UP000593568"/>
    </source>
</evidence>
<accession>A0A7J9F3E3</accession>
<keyword evidence="2" id="KW-1185">Reference proteome</keyword>
<protein>
    <submittedName>
        <fullName evidence="1">Uncharacterized protein</fullName>
    </submittedName>
</protein>
<dbReference type="EMBL" id="JABEZW010000011">
    <property type="protein sequence ID" value="MBA0779135.1"/>
    <property type="molecule type" value="Genomic_DNA"/>
</dbReference>
<reference evidence="1 2" key="1">
    <citation type="journal article" date="2019" name="Genome Biol. Evol.">
        <title>Insights into the evolution of the New World diploid cottons (Gossypium, subgenus Houzingenia) based on genome sequencing.</title>
        <authorList>
            <person name="Grover C.E."/>
            <person name="Arick M.A. 2nd"/>
            <person name="Thrash A."/>
            <person name="Conover J.L."/>
            <person name="Sanders W.S."/>
            <person name="Peterson D.G."/>
            <person name="Frelichowski J.E."/>
            <person name="Scheffler J.A."/>
            <person name="Scheffler B.E."/>
            <person name="Wendel J.F."/>
        </authorList>
    </citation>
    <scope>NUCLEOTIDE SEQUENCE [LARGE SCALE GENOMIC DNA]</scope>
    <source>
        <strain evidence="1">8</strain>
        <tissue evidence="1">Leaf</tissue>
    </source>
</reference>
<proteinExistence type="predicted"/>
<gene>
    <name evidence="1" type="ORF">Gotri_003414</name>
</gene>
<organism evidence="1 2">
    <name type="scientific">Gossypium trilobum</name>
    <dbReference type="NCBI Taxonomy" id="34281"/>
    <lineage>
        <taxon>Eukaryota</taxon>
        <taxon>Viridiplantae</taxon>
        <taxon>Streptophyta</taxon>
        <taxon>Embryophyta</taxon>
        <taxon>Tracheophyta</taxon>
        <taxon>Spermatophyta</taxon>
        <taxon>Magnoliopsida</taxon>
        <taxon>eudicotyledons</taxon>
        <taxon>Gunneridae</taxon>
        <taxon>Pentapetalae</taxon>
        <taxon>rosids</taxon>
        <taxon>malvids</taxon>
        <taxon>Malvales</taxon>
        <taxon>Malvaceae</taxon>
        <taxon>Malvoideae</taxon>
        <taxon>Gossypium</taxon>
    </lineage>
</organism>
<dbReference type="Proteomes" id="UP000593568">
    <property type="component" value="Unassembled WGS sequence"/>
</dbReference>
<evidence type="ECO:0000313" key="1">
    <source>
        <dbReference type="EMBL" id="MBA0779135.1"/>
    </source>
</evidence>
<comment type="caution">
    <text evidence="1">The sequence shown here is derived from an EMBL/GenBank/DDBJ whole genome shotgun (WGS) entry which is preliminary data.</text>
</comment>
<sequence>MELSLIEYLVKVVQLLWKILKMSYLDETCLFYHLQIDHSLVTK</sequence>
<name>A0A7J9F3E3_9ROSI</name>